<dbReference type="EMBL" id="RBIM01000008">
    <property type="protein sequence ID" value="RKQ94218.1"/>
    <property type="molecule type" value="Genomic_DNA"/>
</dbReference>
<evidence type="ECO:0000313" key="3">
    <source>
        <dbReference type="Proteomes" id="UP000273675"/>
    </source>
</evidence>
<dbReference type="InterPro" id="IPR011051">
    <property type="entry name" value="RmlC_Cupin_sf"/>
</dbReference>
<feature type="domain" description="DUF985" evidence="1">
    <location>
        <begin position="9"/>
        <end position="136"/>
    </location>
</feature>
<dbReference type="InterPro" id="IPR014710">
    <property type="entry name" value="RmlC-like_jellyroll"/>
</dbReference>
<accession>A0A495CY47</accession>
<comment type="caution">
    <text evidence="2">The sequence shown here is derived from an EMBL/GenBank/DDBJ whole genome shotgun (WGS) entry which is preliminary data.</text>
</comment>
<dbReference type="CDD" id="cd06121">
    <property type="entry name" value="cupin_YML079wp"/>
    <property type="match status" value="1"/>
</dbReference>
<evidence type="ECO:0000313" key="2">
    <source>
        <dbReference type="EMBL" id="RKQ94218.1"/>
    </source>
</evidence>
<dbReference type="SUPFAM" id="SSF51182">
    <property type="entry name" value="RmlC-like cupins"/>
    <property type="match status" value="1"/>
</dbReference>
<proteinExistence type="predicted"/>
<dbReference type="OrthoDB" id="9798288at2"/>
<dbReference type="Pfam" id="PF06172">
    <property type="entry name" value="Cupin_5"/>
    <property type="match status" value="1"/>
</dbReference>
<dbReference type="RefSeq" id="WP_121212437.1">
    <property type="nucleotide sequence ID" value="NZ_RBIM01000008.1"/>
</dbReference>
<dbReference type="PANTHER" id="PTHR33387:SF3">
    <property type="entry name" value="DUF985 DOMAIN-CONTAINING PROTEIN"/>
    <property type="match status" value="1"/>
</dbReference>
<evidence type="ECO:0000259" key="1">
    <source>
        <dbReference type="Pfam" id="PF06172"/>
    </source>
</evidence>
<dbReference type="Proteomes" id="UP000273675">
    <property type="component" value="Unassembled WGS sequence"/>
</dbReference>
<sequence>MSLPEDARRIIETLGLQPHPEGGWYAETLRDADPDGGRDRSTAIYYLLAAGERSHWHRVDAVEIWHWHAGAALELGLSPDGIKVETLRLGARLDDGERPQGVVPEGVWQSARSTGDWTLVGCTVAPGFRFEGFELAPPGWSPGAA</sequence>
<dbReference type="AlphaFoldDB" id="A0A495CY47"/>
<dbReference type="PANTHER" id="PTHR33387">
    <property type="entry name" value="RMLC-LIKE JELLY ROLL FOLD PROTEIN"/>
    <property type="match status" value="1"/>
</dbReference>
<dbReference type="InterPro" id="IPR009327">
    <property type="entry name" value="Cupin_DUF985"/>
</dbReference>
<gene>
    <name evidence="2" type="ORF">C7435_3192</name>
</gene>
<organism evidence="2 3">
    <name type="scientific">Maricaulis maris</name>
    <dbReference type="NCBI Taxonomy" id="74318"/>
    <lineage>
        <taxon>Bacteria</taxon>
        <taxon>Pseudomonadati</taxon>
        <taxon>Pseudomonadota</taxon>
        <taxon>Alphaproteobacteria</taxon>
        <taxon>Maricaulales</taxon>
        <taxon>Maricaulaceae</taxon>
        <taxon>Maricaulis</taxon>
    </lineage>
</organism>
<dbReference type="Gene3D" id="2.60.120.10">
    <property type="entry name" value="Jelly Rolls"/>
    <property type="match status" value="1"/>
</dbReference>
<dbReference type="InterPro" id="IPR039935">
    <property type="entry name" value="YML079W-like"/>
</dbReference>
<reference evidence="2 3" key="1">
    <citation type="submission" date="2018-10" db="EMBL/GenBank/DDBJ databases">
        <title>Genomic Encyclopedia of Type Strains, Phase IV (KMG-IV): sequencing the most valuable type-strain genomes for metagenomic binning, comparative biology and taxonomic classification.</title>
        <authorList>
            <person name="Goeker M."/>
        </authorList>
    </citation>
    <scope>NUCLEOTIDE SEQUENCE [LARGE SCALE GENOMIC DNA]</scope>
    <source>
        <strain evidence="2 3">DSM 4734</strain>
    </source>
</reference>
<name>A0A495CY47_9PROT</name>
<protein>
    <recommendedName>
        <fullName evidence="1">DUF985 domain-containing protein</fullName>
    </recommendedName>
</protein>